<gene>
    <name evidence="2" type="primary">PowCR01_000068300</name>
    <name evidence="2" type="ORF">POWCR01_000068300</name>
</gene>
<evidence type="ECO:0000313" key="2">
    <source>
        <dbReference type="EMBL" id="SBT72961.1"/>
    </source>
</evidence>
<sequence>MSLEIKTFYNIANSYTKYKEQLDTFKRDGKPIYMGECDSFVNEHITNAEQDASMICKTVMKFLNLLKEESESYKIEGSKYLFYWLHNDVLNGKLAIGNTLILYKELYRRYNDEDKLNILNIYINQMNDNTSDKLVKLIGIYDILKNFDNSYKETLKKKECTCYSIDSFSRYVDECRKVYDNDFCDELKNFRNQYNFFIQNIIQCRGDQYLLPPVDNFDIVSTILVSLFLILSTSLILPLLYKVSKNFTPFGPWISQKIRKKKNIWDNINQENNILSNSYEMKTYNSNKKNYSIAYHSS</sequence>
<proteinExistence type="predicted"/>
<dbReference type="AlphaFoldDB" id="A0A1C3KGZ0"/>
<evidence type="ECO:0000313" key="3">
    <source>
        <dbReference type="Proteomes" id="UP000243200"/>
    </source>
</evidence>
<dbReference type="EMBL" id="FLRJ01000187">
    <property type="protein sequence ID" value="SBT72961.1"/>
    <property type="molecule type" value="Genomic_DNA"/>
</dbReference>
<accession>A0A1C3KGZ0</accession>
<organism evidence="2 3">
    <name type="scientific">Plasmodium ovale</name>
    <name type="common">malaria parasite P. ovale</name>
    <dbReference type="NCBI Taxonomy" id="36330"/>
    <lineage>
        <taxon>Eukaryota</taxon>
        <taxon>Sar</taxon>
        <taxon>Alveolata</taxon>
        <taxon>Apicomplexa</taxon>
        <taxon>Aconoidasida</taxon>
        <taxon>Haemosporida</taxon>
        <taxon>Plasmodiidae</taxon>
        <taxon>Plasmodium</taxon>
        <taxon>Plasmodium (Plasmodium)</taxon>
    </lineage>
</organism>
<dbReference type="VEuPathDB" id="PlasmoDB:POWCR01_000068300"/>
<reference evidence="2 3" key="1">
    <citation type="submission" date="2016-06" db="EMBL/GenBank/DDBJ databases">
        <authorList>
            <consortium name="Pathogen Informatics"/>
        </authorList>
    </citation>
    <scope>NUCLEOTIDE SEQUENCE [LARGE SCALE GENOMIC DNA]</scope>
</reference>
<dbReference type="Pfam" id="PF05795">
    <property type="entry name" value="Plasmodium_Vir"/>
    <property type="match status" value="1"/>
</dbReference>
<name>A0A1C3KGZ0_PLAOA</name>
<dbReference type="InterPro" id="IPR008780">
    <property type="entry name" value="Plasmodium_Vir"/>
</dbReference>
<evidence type="ECO:0000256" key="1">
    <source>
        <dbReference type="SAM" id="Phobius"/>
    </source>
</evidence>
<dbReference type="OrthoDB" id="387017at2759"/>
<keyword evidence="1" id="KW-0472">Membrane</keyword>
<dbReference type="VEuPathDB" id="PlasmoDB:PocGH01_00090600"/>
<keyword evidence="1" id="KW-0812">Transmembrane</keyword>
<keyword evidence="1" id="KW-1133">Transmembrane helix</keyword>
<protein>
    <submittedName>
        <fullName evidence="2">PIR protein</fullName>
    </submittedName>
</protein>
<feature type="transmembrane region" description="Helical" evidence="1">
    <location>
        <begin position="219"/>
        <end position="241"/>
    </location>
</feature>
<dbReference type="Proteomes" id="UP000243200">
    <property type="component" value="Unassembled WGS sequence"/>
</dbReference>